<reference evidence="14" key="2">
    <citation type="submission" date="2025-08" db="UniProtKB">
        <authorList>
            <consortium name="Ensembl"/>
        </authorList>
    </citation>
    <scope>IDENTIFICATION</scope>
</reference>
<dbReference type="Pfam" id="PF13853">
    <property type="entry name" value="7tm_4"/>
    <property type="match status" value="1"/>
</dbReference>
<dbReference type="GO" id="GO:0004984">
    <property type="term" value="F:olfactory receptor activity"/>
    <property type="evidence" value="ECO:0007669"/>
    <property type="project" value="InterPro"/>
</dbReference>
<evidence type="ECO:0000256" key="7">
    <source>
        <dbReference type="ARBA" id="ARBA00023040"/>
    </source>
</evidence>
<dbReference type="STRING" id="9305.ENSSHAP00000019367"/>
<dbReference type="Ensembl" id="ENSSHAT00000019524.2">
    <property type="protein sequence ID" value="ENSSHAP00000019367.2"/>
    <property type="gene ID" value="ENSSHAG00000031202.1"/>
</dbReference>
<evidence type="ECO:0000256" key="8">
    <source>
        <dbReference type="ARBA" id="ARBA00023136"/>
    </source>
</evidence>
<dbReference type="GO" id="GO:0005886">
    <property type="term" value="C:plasma membrane"/>
    <property type="evidence" value="ECO:0007669"/>
    <property type="project" value="UniProtKB-SubCell"/>
</dbReference>
<evidence type="ECO:0000256" key="10">
    <source>
        <dbReference type="ARBA" id="ARBA00023224"/>
    </source>
</evidence>
<keyword evidence="10 11" id="KW-0807">Transducer</keyword>
<proteinExistence type="inferred from homology"/>
<dbReference type="InterPro" id="IPR017452">
    <property type="entry name" value="GPCR_Rhodpsn_7TM"/>
</dbReference>
<evidence type="ECO:0000256" key="3">
    <source>
        <dbReference type="ARBA" id="ARBA00022606"/>
    </source>
</evidence>
<dbReference type="PROSITE" id="PS50262">
    <property type="entry name" value="G_PROTEIN_RECEP_F1_2"/>
    <property type="match status" value="1"/>
</dbReference>
<evidence type="ECO:0000256" key="4">
    <source>
        <dbReference type="ARBA" id="ARBA00022692"/>
    </source>
</evidence>
<keyword evidence="3 12" id="KW-0716">Sensory transduction</keyword>
<evidence type="ECO:0000256" key="12">
    <source>
        <dbReference type="RuleBase" id="RU363047"/>
    </source>
</evidence>
<dbReference type="PRINTS" id="PR00245">
    <property type="entry name" value="OLFACTORYR"/>
</dbReference>
<keyword evidence="4 11" id="KW-0812">Transmembrane</keyword>
<feature type="transmembrane region" description="Helical" evidence="12">
    <location>
        <begin position="158"/>
        <end position="175"/>
    </location>
</feature>
<dbReference type="GO" id="GO:0004930">
    <property type="term" value="F:G protein-coupled receptor activity"/>
    <property type="evidence" value="ECO:0007669"/>
    <property type="project" value="UniProtKB-KW"/>
</dbReference>
<dbReference type="CDD" id="cd15230">
    <property type="entry name" value="7tmA_OR5-like"/>
    <property type="match status" value="1"/>
</dbReference>
<feature type="transmembrane region" description="Helical" evidence="12">
    <location>
        <begin position="254"/>
        <end position="277"/>
    </location>
</feature>
<dbReference type="HOGENOM" id="CLU_012526_1_0_1"/>
<comment type="subcellular location">
    <subcellularLocation>
        <location evidence="1 12">Cell membrane</location>
        <topology evidence="1 12">Multi-pass membrane protein</topology>
    </subcellularLocation>
</comment>
<dbReference type="SUPFAM" id="SSF81321">
    <property type="entry name" value="Family A G protein-coupled receptor-like"/>
    <property type="match status" value="1"/>
</dbReference>
<feature type="transmembrane region" description="Helical" evidence="12">
    <location>
        <begin position="43"/>
        <end position="68"/>
    </location>
</feature>
<evidence type="ECO:0000313" key="14">
    <source>
        <dbReference type="Ensembl" id="ENSSHAP00000019367.2"/>
    </source>
</evidence>
<keyword evidence="8 12" id="KW-0472">Membrane</keyword>
<dbReference type="PRINTS" id="PR00237">
    <property type="entry name" value="GPCRRHODOPSN"/>
</dbReference>
<keyword evidence="6 12" id="KW-1133">Transmembrane helix</keyword>
<evidence type="ECO:0000256" key="1">
    <source>
        <dbReference type="ARBA" id="ARBA00004651"/>
    </source>
</evidence>
<keyword evidence="5 12" id="KW-0552">Olfaction</keyword>
<feature type="transmembrane region" description="Helical" evidence="12">
    <location>
        <begin position="115"/>
        <end position="137"/>
    </location>
</feature>
<evidence type="ECO:0000313" key="15">
    <source>
        <dbReference type="Proteomes" id="UP000007648"/>
    </source>
</evidence>
<dbReference type="AlphaFoldDB" id="G3WVB2"/>
<dbReference type="Proteomes" id="UP000007648">
    <property type="component" value="Unassembled WGS sequence"/>
</dbReference>
<feature type="transmembrane region" description="Helical" evidence="12">
    <location>
        <begin position="289"/>
        <end position="309"/>
    </location>
</feature>
<dbReference type="GeneTree" id="ENSGT01150000286945"/>
<sequence>IQWLSIILLQMTPGEIALASGNFTPVTQFILLGFSEYADLQTLFFFIFLLIYAMTVLGNMGMMTLIYIDSRLHSPMYFFLSILSFLDICYSSVVTPRLLVNFLTTDKSISFAGCVIQLTFFVIHVTTESFLLAVMAYDRFMAICQPLHYSSVMTKVTCLQLVAASYGFGGANSIIHTGNVFVLPFCGPNEITHYFCDVPPLLRLACADTATAGNILYIFSALDTLLPASVILISYSLILVTIGRMRSATGREKALSTCASHFLAIAIFYGTVIFTYVQPHGNENGRNGQIVSVFYTIIIPMLNPFIYSLRNKEVKNALRRRLQAYIFPR</sequence>
<dbReference type="PANTHER" id="PTHR48018">
    <property type="entry name" value="OLFACTORY RECEPTOR"/>
    <property type="match status" value="1"/>
</dbReference>
<organism evidence="14 15">
    <name type="scientific">Sarcophilus harrisii</name>
    <name type="common">Tasmanian devil</name>
    <name type="synonym">Sarcophilus laniarius</name>
    <dbReference type="NCBI Taxonomy" id="9305"/>
    <lineage>
        <taxon>Eukaryota</taxon>
        <taxon>Metazoa</taxon>
        <taxon>Chordata</taxon>
        <taxon>Craniata</taxon>
        <taxon>Vertebrata</taxon>
        <taxon>Euteleostomi</taxon>
        <taxon>Mammalia</taxon>
        <taxon>Metatheria</taxon>
        <taxon>Dasyuromorphia</taxon>
        <taxon>Dasyuridae</taxon>
        <taxon>Sarcophilus</taxon>
    </lineage>
</organism>
<comment type="similarity">
    <text evidence="11">Belongs to the G-protein coupled receptor 1 family.</text>
</comment>
<evidence type="ECO:0000259" key="13">
    <source>
        <dbReference type="PROSITE" id="PS50262"/>
    </source>
</evidence>
<keyword evidence="9 11" id="KW-0675">Receptor</keyword>
<name>G3WVB2_SARHA</name>
<keyword evidence="7 11" id="KW-0297">G-protein coupled receptor</keyword>
<dbReference type="InterPro" id="IPR000725">
    <property type="entry name" value="Olfact_rcpt"/>
</dbReference>
<gene>
    <name evidence="14" type="primary">LOC100933082</name>
</gene>
<evidence type="ECO:0000256" key="6">
    <source>
        <dbReference type="ARBA" id="ARBA00022989"/>
    </source>
</evidence>
<dbReference type="InParanoid" id="G3WVB2"/>
<dbReference type="FunFam" id="1.20.1070.10:FF:000004">
    <property type="entry name" value="Olfactory receptor"/>
    <property type="match status" value="1"/>
</dbReference>
<evidence type="ECO:0000256" key="9">
    <source>
        <dbReference type="ARBA" id="ARBA00023170"/>
    </source>
</evidence>
<accession>G3WVB2</accession>
<dbReference type="eggNOG" id="ENOG502SJ42">
    <property type="taxonomic scope" value="Eukaryota"/>
</dbReference>
<reference evidence="14 15" key="1">
    <citation type="journal article" date="2011" name="Proc. Natl. Acad. Sci. U.S.A.">
        <title>Genetic diversity and population structure of the endangered marsupial Sarcophilus harrisii (Tasmanian devil).</title>
        <authorList>
            <person name="Miller W."/>
            <person name="Hayes V.M."/>
            <person name="Ratan A."/>
            <person name="Petersen D.C."/>
            <person name="Wittekindt N.E."/>
            <person name="Miller J."/>
            <person name="Walenz B."/>
            <person name="Knight J."/>
            <person name="Qi J."/>
            <person name="Zhao F."/>
            <person name="Wang Q."/>
            <person name="Bedoya-Reina O.C."/>
            <person name="Katiyar N."/>
            <person name="Tomsho L.P."/>
            <person name="Kasson L.M."/>
            <person name="Hardie R.A."/>
            <person name="Woodbridge P."/>
            <person name="Tindall E.A."/>
            <person name="Bertelsen M.F."/>
            <person name="Dixon D."/>
            <person name="Pyecroft S."/>
            <person name="Helgen K.M."/>
            <person name="Lesk A.M."/>
            <person name="Pringle T.H."/>
            <person name="Patterson N."/>
            <person name="Zhang Y."/>
            <person name="Kreiss A."/>
            <person name="Woods G.M."/>
            <person name="Jones M.E."/>
            <person name="Schuster S.C."/>
        </authorList>
    </citation>
    <scope>NUCLEOTIDE SEQUENCE [LARGE SCALE GENOMIC DNA]</scope>
</reference>
<protein>
    <recommendedName>
        <fullName evidence="12">Olfactory receptor</fullName>
    </recommendedName>
</protein>
<feature type="transmembrane region" description="Helical" evidence="12">
    <location>
        <begin position="224"/>
        <end position="242"/>
    </location>
</feature>
<evidence type="ECO:0000256" key="11">
    <source>
        <dbReference type="RuleBase" id="RU000688"/>
    </source>
</evidence>
<keyword evidence="2 12" id="KW-1003">Cell membrane</keyword>
<dbReference type="InterPro" id="IPR000276">
    <property type="entry name" value="GPCR_Rhodpsn"/>
</dbReference>
<keyword evidence="15" id="KW-1185">Reference proteome</keyword>
<evidence type="ECO:0000256" key="2">
    <source>
        <dbReference type="ARBA" id="ARBA00022475"/>
    </source>
</evidence>
<dbReference type="Gene3D" id="1.20.1070.10">
    <property type="entry name" value="Rhodopsin 7-helix transmembrane proteins"/>
    <property type="match status" value="1"/>
</dbReference>
<evidence type="ECO:0000256" key="5">
    <source>
        <dbReference type="ARBA" id="ARBA00022725"/>
    </source>
</evidence>
<reference evidence="14" key="3">
    <citation type="submission" date="2025-09" db="UniProtKB">
        <authorList>
            <consortium name="Ensembl"/>
        </authorList>
    </citation>
    <scope>IDENTIFICATION</scope>
</reference>
<feature type="transmembrane region" description="Helical" evidence="12">
    <location>
        <begin position="75"/>
        <end position="95"/>
    </location>
</feature>
<feature type="domain" description="G-protein coupled receptors family 1 profile" evidence="13">
    <location>
        <begin position="58"/>
        <end position="307"/>
    </location>
</feature>
<dbReference type="PROSITE" id="PS00237">
    <property type="entry name" value="G_PROTEIN_RECEP_F1_1"/>
    <property type="match status" value="1"/>
</dbReference>